<dbReference type="VEuPathDB" id="MicrosporidiaDB:NBO_32g0042"/>
<reference evidence="3 4" key="1">
    <citation type="journal article" date="2013" name="BMC Genomics">
        <title>Comparative genomics of parasitic silkworm microsporidia reveal an association between genome expansion and host adaptation.</title>
        <authorList>
            <person name="Pan G."/>
            <person name="Xu J."/>
            <person name="Li T."/>
            <person name="Xia Q."/>
            <person name="Liu S.L."/>
            <person name="Zhang G."/>
            <person name="Li S."/>
            <person name="Li C."/>
            <person name="Liu H."/>
            <person name="Yang L."/>
            <person name="Liu T."/>
            <person name="Zhang X."/>
            <person name="Wu Z."/>
            <person name="Fan W."/>
            <person name="Dang X."/>
            <person name="Xiang H."/>
            <person name="Tao M."/>
            <person name="Li Y."/>
            <person name="Hu J."/>
            <person name="Li Z."/>
            <person name="Lin L."/>
            <person name="Luo J."/>
            <person name="Geng L."/>
            <person name="Wang L."/>
            <person name="Long M."/>
            <person name="Wan Y."/>
            <person name="He N."/>
            <person name="Zhang Z."/>
            <person name="Lu C."/>
            <person name="Keeling P.J."/>
            <person name="Wang J."/>
            <person name="Xiang Z."/>
            <person name="Zhou Z."/>
        </authorList>
    </citation>
    <scope>NUCLEOTIDE SEQUENCE [LARGE SCALE GENOMIC DNA]</scope>
    <source>
        <strain evidence="4">CQ1 / CVCC 102059</strain>
    </source>
</reference>
<evidence type="ECO:0000256" key="2">
    <source>
        <dbReference type="SAM" id="SignalP"/>
    </source>
</evidence>
<keyword evidence="4" id="KW-1185">Reference proteome</keyword>
<evidence type="ECO:0000313" key="4">
    <source>
        <dbReference type="Proteomes" id="UP000016927"/>
    </source>
</evidence>
<name>R0KVM6_NOSB1</name>
<feature type="chain" id="PRO_5004354461" evidence="2">
    <location>
        <begin position="20"/>
        <end position="151"/>
    </location>
</feature>
<keyword evidence="1" id="KW-1133">Transmembrane helix</keyword>
<feature type="transmembrane region" description="Helical" evidence="1">
    <location>
        <begin position="125"/>
        <end position="147"/>
    </location>
</feature>
<dbReference type="Proteomes" id="UP000016927">
    <property type="component" value="Unassembled WGS sequence"/>
</dbReference>
<accession>R0KVM6</accession>
<feature type="signal peptide" evidence="2">
    <location>
        <begin position="1"/>
        <end position="19"/>
    </location>
</feature>
<protein>
    <submittedName>
        <fullName evidence="3">Uncharacterized protein</fullName>
    </submittedName>
</protein>
<dbReference type="EMBL" id="KB908940">
    <property type="protein sequence ID" value="EOB14267.1"/>
    <property type="molecule type" value="Genomic_DNA"/>
</dbReference>
<evidence type="ECO:0000256" key="1">
    <source>
        <dbReference type="SAM" id="Phobius"/>
    </source>
</evidence>
<proteinExistence type="predicted"/>
<dbReference type="AlphaFoldDB" id="R0KVM6"/>
<evidence type="ECO:0000313" key="3">
    <source>
        <dbReference type="EMBL" id="EOB14267.1"/>
    </source>
</evidence>
<keyword evidence="2" id="KW-0732">Signal</keyword>
<keyword evidence="1" id="KW-0812">Transmembrane</keyword>
<organism evidence="3 4">
    <name type="scientific">Nosema bombycis (strain CQ1 / CVCC 102059)</name>
    <name type="common">Microsporidian parasite</name>
    <name type="synonym">Pebrine of silkworm</name>
    <dbReference type="NCBI Taxonomy" id="578461"/>
    <lineage>
        <taxon>Eukaryota</taxon>
        <taxon>Fungi</taxon>
        <taxon>Fungi incertae sedis</taxon>
        <taxon>Microsporidia</taxon>
        <taxon>Nosematidae</taxon>
        <taxon>Nosema</taxon>
    </lineage>
</organism>
<gene>
    <name evidence="3" type="ORF">NBO_32g0042</name>
</gene>
<keyword evidence="1" id="KW-0472">Membrane</keyword>
<sequence length="151" mass="17650">MMRFFLILLSNQILASTESLLFDNYNIETIVQVHSYENEDYMSRLNQTKENVSFVKNKFDSSKKTYFNNEINNYDTIEILEEPLTPDSTDLMKTAVVNCDDATVNVCKRKKSFCAYVFSGNRLCFIIATLLLTIFIIFVILMNQYYVPKKK</sequence>
<dbReference type="HOGENOM" id="CLU_1732013_0_0_1"/>